<evidence type="ECO:0000313" key="8">
    <source>
        <dbReference type="EMBL" id="CUU08466.1"/>
    </source>
</evidence>
<name>A0A0P1LWQ7_9BACT</name>
<accession>A0A0N7MPJ4</accession>
<dbReference type="Proteomes" id="UP000182200">
    <property type="component" value="Unassembled WGS sequence"/>
</dbReference>
<dbReference type="GO" id="GO:0004113">
    <property type="term" value="F:2',3'-cyclic-nucleotide 3'-phosphodiesterase activity"/>
    <property type="evidence" value="ECO:0007669"/>
    <property type="project" value="TreeGrafter"/>
</dbReference>
<proteinExistence type="inferred from homology"/>
<accession>A0A0P1P2A0</accession>
<evidence type="ECO:0000313" key="9">
    <source>
        <dbReference type="Proteomes" id="UP000182011"/>
    </source>
</evidence>
<dbReference type="Gene3D" id="3.60.21.10">
    <property type="match status" value="1"/>
</dbReference>
<evidence type="ECO:0008006" key="11">
    <source>
        <dbReference type="Google" id="ProtNLM"/>
    </source>
</evidence>
<protein>
    <recommendedName>
        <fullName evidence="11">TIGR00282 family metallophosphoesterase</fullName>
    </recommendedName>
</protein>
<feature type="binding site" evidence="6">
    <location>
        <position position="69"/>
    </location>
    <ligand>
        <name>Fe cation</name>
        <dbReference type="ChEBI" id="CHEBI:24875"/>
        <label>2</label>
    </ligand>
</feature>
<sequence length="286" mass="32050">MEINILFIGDVVGEPGLRIVEMLLPNFKREYKIDFCIANGENLADGKGITPETAQRLFNAGVNVITTGNHVWDKLQQVKDYLIAEPNILRPLNYPKGTYGKGYVIYNLQNGKGKVAVVNLQGRIFLYPIDCPFRTMEMALAKIAKETKVIIVDMHAETTAEKMAMGWYLDGRVSAVIGTHTHIPTIDARILPNGTGYITDVGMTGPYDSVIGMEKRTSILRFLYQTPHKYEVAQNDVKFSAVFLCVDSKTGKALKIENIIYPEFNRTINEGALQNASTNNRWEENL</sequence>
<feature type="binding site" evidence="6">
    <location>
        <position position="155"/>
    </location>
    <ligand>
        <name>Fe cation</name>
        <dbReference type="ChEBI" id="CHEBI:24875"/>
        <label>2</label>
    </ligand>
</feature>
<evidence type="ECO:0000256" key="1">
    <source>
        <dbReference type="ARBA" id="ARBA00022723"/>
    </source>
</evidence>
<keyword evidence="1 6" id="KW-0479">Metal-binding</keyword>
<feature type="binding site" evidence="6">
    <location>
        <position position="10"/>
    </location>
    <ligand>
        <name>Fe cation</name>
        <dbReference type="ChEBI" id="CHEBI:24875"/>
        <label>1</label>
    </ligand>
</feature>
<accession>A0A0N7MQB8</accession>
<dbReference type="STRING" id="1633631.GCA_001442925_02096"/>
<feature type="active site" description="Proton donor" evidence="5">
    <location>
        <position position="70"/>
    </location>
</feature>
<dbReference type="Proteomes" id="UP000182011">
    <property type="component" value="Unassembled WGS sequence"/>
</dbReference>
<feature type="binding site" evidence="6">
    <location>
        <position position="182"/>
    </location>
    <ligand>
        <name>Fe cation</name>
        <dbReference type="ChEBI" id="CHEBI:24875"/>
        <label>1</label>
    </ligand>
</feature>
<dbReference type="InterPro" id="IPR029052">
    <property type="entry name" value="Metallo-depent_PP-like"/>
</dbReference>
<dbReference type="GO" id="GO:0046872">
    <property type="term" value="F:metal ion binding"/>
    <property type="evidence" value="ECO:0007669"/>
    <property type="project" value="UniProtKB-KW"/>
</dbReference>
<evidence type="ECO:0000256" key="6">
    <source>
        <dbReference type="PIRSR" id="PIRSR004789-51"/>
    </source>
</evidence>
<feature type="binding site" evidence="6">
    <location>
        <position position="180"/>
    </location>
    <ligand>
        <name>Fe cation</name>
        <dbReference type="ChEBI" id="CHEBI:24875"/>
        <label>2</label>
    </ligand>
</feature>
<dbReference type="PANTHER" id="PTHR36303">
    <property type="entry name" value="2',3'-CYCLIC-NUCLEOTIDE 2'-PHOSPHODIESTERASE"/>
    <property type="match status" value="1"/>
</dbReference>
<gene>
    <name evidence="8" type="ORF">JGI4_02103</name>
    <name evidence="7" type="ORF">JGI8_01011</name>
</gene>
<dbReference type="InterPro" id="IPR005235">
    <property type="entry name" value="YmdB-like"/>
</dbReference>
<dbReference type="EMBL" id="FAOP01000009">
    <property type="protein sequence ID" value="CUU08466.1"/>
    <property type="molecule type" value="Genomic_DNA"/>
</dbReference>
<dbReference type="AlphaFoldDB" id="A0A0P1LWQ7"/>
<evidence type="ECO:0000313" key="7">
    <source>
        <dbReference type="EMBL" id="CUS86569.1"/>
    </source>
</evidence>
<feature type="binding site" evidence="6">
    <location>
        <position position="42"/>
    </location>
    <ligand>
        <name>Fe cation</name>
        <dbReference type="ChEBI" id="CHEBI:24875"/>
        <label>1</label>
    </ligand>
</feature>
<dbReference type="OrthoDB" id="9801109at2"/>
<comment type="similarity">
    <text evidence="4">Belongs to the YmdB-like family.</text>
</comment>
<dbReference type="CDD" id="cd07382">
    <property type="entry name" value="MPP_DR1281"/>
    <property type="match status" value="1"/>
</dbReference>
<keyword evidence="2" id="KW-0378">Hydrolase</keyword>
<reference evidence="8 9" key="2">
    <citation type="submission" date="2015-11" db="EMBL/GenBank/DDBJ databases">
        <authorList>
            <person name="Zhang Y."/>
            <person name="Guo Z."/>
        </authorList>
    </citation>
    <scope>NUCLEOTIDE SEQUENCE [LARGE SCALE GENOMIC DNA]</scope>
    <source>
        <strain evidence="8">JGI-4</strain>
    </source>
</reference>
<dbReference type="SUPFAM" id="SSF56300">
    <property type="entry name" value="Metallo-dependent phosphatases"/>
    <property type="match status" value="1"/>
</dbReference>
<feature type="binding site" evidence="6">
    <location>
        <position position="41"/>
    </location>
    <ligand>
        <name>Fe cation</name>
        <dbReference type="ChEBI" id="CHEBI:24875"/>
        <label>1</label>
    </ligand>
</feature>
<feature type="binding site" evidence="6">
    <location>
        <position position="41"/>
    </location>
    <ligand>
        <name>Fe cation</name>
        <dbReference type="ChEBI" id="CHEBI:24875"/>
        <label>2</label>
    </ligand>
</feature>
<accession>A0A0P1MJF6</accession>
<reference evidence="7 10" key="1">
    <citation type="submission" date="2015-11" db="EMBL/GenBank/DDBJ databases">
        <authorList>
            <person name="Varghese N."/>
        </authorList>
    </citation>
    <scope>NUCLEOTIDE SEQUENCE [LARGE SCALE GENOMIC DNA]</scope>
    <source>
        <strain evidence="7 10">JGI-8</strain>
    </source>
</reference>
<evidence type="ECO:0000313" key="10">
    <source>
        <dbReference type="Proteomes" id="UP000182200"/>
    </source>
</evidence>
<evidence type="ECO:0000256" key="5">
    <source>
        <dbReference type="PIRSR" id="PIRSR004789-50"/>
    </source>
</evidence>
<dbReference type="EMBL" id="CZVI01000011">
    <property type="protein sequence ID" value="CUS86569.1"/>
    <property type="molecule type" value="Genomic_DNA"/>
</dbReference>
<accession>A0A0S4NB30</accession>
<organism evidence="8 9">
    <name type="scientific">Candidatus Kryptonium thompsonii</name>
    <dbReference type="NCBI Taxonomy" id="1633631"/>
    <lineage>
        <taxon>Bacteria</taxon>
        <taxon>Pseudomonadati</taxon>
        <taxon>Candidatus Kryptoniota</taxon>
        <taxon>Candidatus Kryptonium</taxon>
    </lineage>
</organism>
<evidence type="ECO:0000256" key="2">
    <source>
        <dbReference type="ARBA" id="ARBA00022801"/>
    </source>
</evidence>
<accession>A0A0N7MZM6</accession>
<evidence type="ECO:0000256" key="3">
    <source>
        <dbReference type="ARBA" id="ARBA00023004"/>
    </source>
</evidence>
<keyword evidence="10" id="KW-1185">Reference proteome</keyword>
<dbReference type="NCBIfam" id="TIGR00282">
    <property type="entry name" value="TIGR00282 family metallophosphoesterase"/>
    <property type="match status" value="1"/>
</dbReference>
<dbReference type="Pfam" id="PF13277">
    <property type="entry name" value="YmdB"/>
    <property type="match status" value="1"/>
</dbReference>
<dbReference type="PANTHER" id="PTHR36303:SF1">
    <property type="entry name" value="2',3'-CYCLIC-NUCLEOTIDE 2'-PHOSPHODIESTERASE"/>
    <property type="match status" value="1"/>
</dbReference>
<dbReference type="FunFam" id="3.60.21.10:FF:000016">
    <property type="entry name" value="Putative metallophosphoesterase"/>
    <property type="match status" value="1"/>
</dbReference>
<evidence type="ECO:0000256" key="4">
    <source>
        <dbReference type="ARBA" id="ARBA00061401"/>
    </source>
</evidence>
<dbReference type="PIRSF" id="PIRSF004789">
    <property type="entry name" value="DR1281"/>
    <property type="match status" value="1"/>
</dbReference>
<accession>A0A0P1LWQ7</accession>
<dbReference type="RefSeq" id="WP_047133488.1">
    <property type="nucleotide sequence ID" value="NZ_CZVI01000011.1"/>
</dbReference>
<keyword evidence="3" id="KW-0408">Iron</keyword>
<accession>A0A0P1M5V8</accession>